<evidence type="ECO:0000256" key="3">
    <source>
        <dbReference type="ARBA" id="ARBA00023015"/>
    </source>
</evidence>
<evidence type="ECO:0000313" key="8">
    <source>
        <dbReference type="Proteomes" id="UP000654370"/>
    </source>
</evidence>
<dbReference type="GO" id="GO:0006357">
    <property type="term" value="P:regulation of transcription by RNA polymerase II"/>
    <property type="evidence" value="ECO:0007669"/>
    <property type="project" value="TreeGrafter"/>
</dbReference>
<reference evidence="7" key="1">
    <citation type="submission" date="2020-12" db="EMBL/GenBank/DDBJ databases">
        <title>Metabolic potential, ecology and presence of endohyphal bacteria is reflected in genomic diversity of Mucoromycotina.</title>
        <authorList>
            <person name="Muszewska A."/>
            <person name="Okrasinska A."/>
            <person name="Steczkiewicz K."/>
            <person name="Drgas O."/>
            <person name="Orlowska M."/>
            <person name="Perlinska-Lenart U."/>
            <person name="Aleksandrzak-Piekarczyk T."/>
            <person name="Szatraj K."/>
            <person name="Zielenkiewicz U."/>
            <person name="Pilsyk S."/>
            <person name="Malc E."/>
            <person name="Mieczkowski P."/>
            <person name="Kruszewska J.S."/>
            <person name="Biernat P."/>
            <person name="Pawlowska J."/>
        </authorList>
    </citation>
    <scope>NUCLEOTIDE SEQUENCE</scope>
    <source>
        <strain evidence="7">WA0000067209</strain>
    </source>
</reference>
<feature type="compositionally biased region" description="Basic and acidic residues" evidence="6">
    <location>
        <begin position="185"/>
        <end position="199"/>
    </location>
</feature>
<gene>
    <name evidence="7" type="ORF">INT43_007860</name>
</gene>
<evidence type="ECO:0000256" key="1">
    <source>
        <dbReference type="ARBA" id="ARBA00004123"/>
    </source>
</evidence>
<dbReference type="OrthoDB" id="1232at2759"/>
<evidence type="ECO:0000256" key="2">
    <source>
        <dbReference type="ARBA" id="ARBA00005330"/>
    </source>
</evidence>
<comment type="similarity">
    <text evidence="2">Belongs to the NGG1 family.</text>
</comment>
<dbReference type="PANTHER" id="PTHR13556:SF2">
    <property type="entry name" value="TRANSCRIPTIONAL ADAPTER 3"/>
    <property type="match status" value="1"/>
</dbReference>
<dbReference type="Pfam" id="PF10198">
    <property type="entry name" value="Ada3"/>
    <property type="match status" value="1"/>
</dbReference>
<feature type="region of interest" description="Disordered" evidence="6">
    <location>
        <begin position="467"/>
        <end position="492"/>
    </location>
</feature>
<dbReference type="EMBL" id="JAEPQZ010000009">
    <property type="protein sequence ID" value="KAG2177203.1"/>
    <property type="molecule type" value="Genomic_DNA"/>
</dbReference>
<protein>
    <submittedName>
        <fullName evidence="7">Uncharacterized protein</fullName>
    </submittedName>
</protein>
<dbReference type="PANTHER" id="PTHR13556">
    <property type="entry name" value="TRANSCRIPTIONAL ADAPTER 3-RELATED"/>
    <property type="match status" value="1"/>
</dbReference>
<feature type="compositionally biased region" description="Polar residues" evidence="6">
    <location>
        <begin position="221"/>
        <end position="250"/>
    </location>
</feature>
<evidence type="ECO:0000256" key="6">
    <source>
        <dbReference type="SAM" id="MobiDB-lite"/>
    </source>
</evidence>
<accession>A0A8H7UER2</accession>
<feature type="compositionally biased region" description="Basic and acidic residues" evidence="6">
    <location>
        <begin position="93"/>
        <end position="137"/>
    </location>
</feature>
<dbReference type="GO" id="GO:0005634">
    <property type="term" value="C:nucleus"/>
    <property type="evidence" value="ECO:0007669"/>
    <property type="project" value="UniProtKB-SubCell"/>
</dbReference>
<feature type="compositionally biased region" description="Basic and acidic residues" evidence="6">
    <location>
        <begin position="251"/>
        <end position="262"/>
    </location>
</feature>
<dbReference type="GO" id="GO:0003713">
    <property type="term" value="F:transcription coactivator activity"/>
    <property type="evidence" value="ECO:0007669"/>
    <property type="project" value="TreeGrafter"/>
</dbReference>
<keyword evidence="4" id="KW-0804">Transcription</keyword>
<feature type="compositionally biased region" description="Polar residues" evidence="6">
    <location>
        <begin position="668"/>
        <end position="682"/>
    </location>
</feature>
<dbReference type="AlphaFoldDB" id="A0A8H7UER2"/>
<keyword evidence="8" id="KW-1185">Reference proteome</keyword>
<organism evidence="7 8">
    <name type="scientific">Mortierella isabellina</name>
    <name type="common">Filamentous fungus</name>
    <name type="synonym">Umbelopsis isabellina</name>
    <dbReference type="NCBI Taxonomy" id="91625"/>
    <lineage>
        <taxon>Eukaryota</taxon>
        <taxon>Fungi</taxon>
        <taxon>Fungi incertae sedis</taxon>
        <taxon>Mucoromycota</taxon>
        <taxon>Mucoromycotina</taxon>
        <taxon>Umbelopsidomycetes</taxon>
        <taxon>Umbelopsidales</taxon>
        <taxon>Umbelopsidaceae</taxon>
        <taxon>Umbelopsis</taxon>
    </lineage>
</organism>
<comment type="subcellular location">
    <subcellularLocation>
        <location evidence="1">Nucleus</location>
    </subcellularLocation>
</comment>
<keyword evidence="3" id="KW-0805">Transcription regulation</keyword>
<evidence type="ECO:0000256" key="4">
    <source>
        <dbReference type="ARBA" id="ARBA00023163"/>
    </source>
</evidence>
<dbReference type="InterPro" id="IPR019340">
    <property type="entry name" value="Histone_AcTrfase_su3"/>
</dbReference>
<feature type="compositionally biased region" description="Basic and acidic residues" evidence="6">
    <location>
        <begin position="149"/>
        <end position="164"/>
    </location>
</feature>
<evidence type="ECO:0000313" key="7">
    <source>
        <dbReference type="EMBL" id="KAG2177203.1"/>
    </source>
</evidence>
<keyword evidence="5" id="KW-0539">Nucleus</keyword>
<sequence>MPEEHPYKVAFRQYPLPSATVKSVAPNVYQLSSTTRNSNALYSNIPSARELQSIKSELERLHPASESRLKHLRADLHNIEKSIKSKSKASTPTKDKANADRDSRVKDRETDRETRDRDRHSRKDSSLERDGERERRNRSQSFTRSSPLAKERSIDHRDKSASVDEEHEYATIGKKPPSSSEDEVDIKNENTVDNIKEESPTAFNLSSPNKKRKWNDDSPESEQPSHSISRARSMGESSPAQSLLSATLQKNAERTIERDEYRSSSVIPATEKDGIKSVSSTPGISHSPVKLQMRSQSMPAEAHRLDADPSYLQKLLRKDHGKPKNSEPDYARVKAKDQVPIQTFWTWVEPYFNALTEEDRRFLLPKEDDPDAHIIPPLGRHYIEVWAENEQSLLPSMSSPRSPAYYSPTRHSVRDLNLSKPEPPHYIYSEKMLADQHLAIEDLSCGALTERLISSMLKEDPAKDALESVEMDDSSTEGGQNDTFDSIDETDDESWSDILEQPSEETTNFEEKLQRELRYIGLLGDDEFDLSNREDDEVCAELRTLSRELKDQLKLNNERKAVLASVVEKQLQYEQYQQVLDMLDSQVDQIYVKHNKAQKSKSKRKPIAPVIKTMPENCAWSMQRRKMWVDSIGAIFRDQSVIMPKESIYAGRSTSSSAEDTPTRYIEANNSKSATLTPKSSK</sequence>
<evidence type="ECO:0000256" key="5">
    <source>
        <dbReference type="ARBA" id="ARBA00023242"/>
    </source>
</evidence>
<feature type="region of interest" description="Disordered" evidence="6">
    <location>
        <begin position="647"/>
        <end position="682"/>
    </location>
</feature>
<feature type="region of interest" description="Disordered" evidence="6">
    <location>
        <begin position="80"/>
        <end position="304"/>
    </location>
</feature>
<name>A0A8H7UER2_MORIS</name>
<dbReference type="Proteomes" id="UP000654370">
    <property type="component" value="Unassembled WGS sequence"/>
</dbReference>
<proteinExistence type="inferred from homology"/>
<dbReference type="GO" id="GO:0000124">
    <property type="term" value="C:SAGA complex"/>
    <property type="evidence" value="ECO:0007669"/>
    <property type="project" value="TreeGrafter"/>
</dbReference>
<comment type="caution">
    <text evidence="7">The sequence shown here is derived from an EMBL/GenBank/DDBJ whole genome shotgun (WGS) entry which is preliminary data.</text>
</comment>